<dbReference type="EMBL" id="JAAMPC010000012">
    <property type="protein sequence ID" value="KAG2276663.1"/>
    <property type="molecule type" value="Genomic_DNA"/>
</dbReference>
<organism evidence="2 3">
    <name type="scientific">Brassica carinata</name>
    <name type="common">Ethiopian mustard</name>
    <name type="synonym">Abyssinian cabbage</name>
    <dbReference type="NCBI Taxonomy" id="52824"/>
    <lineage>
        <taxon>Eukaryota</taxon>
        <taxon>Viridiplantae</taxon>
        <taxon>Streptophyta</taxon>
        <taxon>Embryophyta</taxon>
        <taxon>Tracheophyta</taxon>
        <taxon>Spermatophyta</taxon>
        <taxon>Magnoliopsida</taxon>
        <taxon>eudicotyledons</taxon>
        <taxon>Gunneridae</taxon>
        <taxon>Pentapetalae</taxon>
        <taxon>rosids</taxon>
        <taxon>malvids</taxon>
        <taxon>Brassicales</taxon>
        <taxon>Brassicaceae</taxon>
        <taxon>Brassiceae</taxon>
        <taxon>Brassica</taxon>
    </lineage>
</organism>
<proteinExistence type="predicted"/>
<name>A0A8X7QZ88_BRACI</name>
<sequence length="411" mass="46449">MKPRWRREAEGVVTEAGLREGELFPFISATGNNDVVDSNEFYREDEKKDERIGRIVTLLNAKQHWTEFTWEVEALPPTVELYDLEEDEENVEVEDVTYTHVEEPAVVARRGKRKLNDPGAEARKKELLCQRAAEHNSGISSGMKTFIEGLFTSSFNSFKEVKEMDELKQAVSQIPGPSDTMGKDSASEIPCPSATMGKDQDKSSQSLCPAATNEKGKGKVDESVVPPMVRRSPRQGRKIETEIDDMIDFLKNLSQSSTHGEPSSKKKKLAPKSIYKTSWGTFLKYHMLKVSIPHKKMSDEEAPKWVTPLSSFKPGDWRTPTLKDMELPKDRVNDEDYSLVFVLGDSWAKLIHWCSTTKQHLKIGPSMYTTELAERIMGPAVWLNNHVQEIKYKMGVISRQPNCITSPPVTA</sequence>
<dbReference type="AlphaFoldDB" id="A0A8X7QZ88"/>
<keyword evidence="3" id="KW-1185">Reference proteome</keyword>
<evidence type="ECO:0000313" key="2">
    <source>
        <dbReference type="EMBL" id="KAG2276663.1"/>
    </source>
</evidence>
<accession>A0A8X7QZ88</accession>
<protein>
    <submittedName>
        <fullName evidence="2">Uncharacterized protein</fullName>
    </submittedName>
</protein>
<evidence type="ECO:0000256" key="1">
    <source>
        <dbReference type="SAM" id="MobiDB-lite"/>
    </source>
</evidence>
<evidence type="ECO:0000313" key="3">
    <source>
        <dbReference type="Proteomes" id="UP000886595"/>
    </source>
</evidence>
<gene>
    <name evidence="2" type="ORF">Bca52824_059218</name>
</gene>
<reference evidence="2 3" key="1">
    <citation type="submission" date="2020-02" db="EMBL/GenBank/DDBJ databases">
        <authorList>
            <person name="Ma Q."/>
            <person name="Huang Y."/>
            <person name="Song X."/>
            <person name="Pei D."/>
        </authorList>
    </citation>
    <scope>NUCLEOTIDE SEQUENCE [LARGE SCALE GENOMIC DNA]</scope>
    <source>
        <strain evidence="2">Sxm20200214</strain>
        <tissue evidence="2">Leaf</tissue>
    </source>
</reference>
<feature type="region of interest" description="Disordered" evidence="1">
    <location>
        <begin position="173"/>
        <end position="221"/>
    </location>
</feature>
<comment type="caution">
    <text evidence="2">The sequence shown here is derived from an EMBL/GenBank/DDBJ whole genome shotgun (WGS) entry which is preliminary data.</text>
</comment>
<dbReference type="Proteomes" id="UP000886595">
    <property type="component" value="Unassembled WGS sequence"/>
</dbReference>